<gene>
    <name evidence="2" type="ORF">GCM10010302_58080</name>
</gene>
<dbReference type="EMBL" id="BAAABV010000024">
    <property type="protein sequence ID" value="GAA0311671.1"/>
    <property type="molecule type" value="Genomic_DNA"/>
</dbReference>
<name>A0ABN0VNL1_9ACTN</name>
<evidence type="ECO:0000313" key="2">
    <source>
        <dbReference type="EMBL" id="GAA0311671.1"/>
    </source>
</evidence>
<accession>A0ABN0VNL1</accession>
<dbReference type="Proteomes" id="UP001501867">
    <property type="component" value="Unassembled WGS sequence"/>
</dbReference>
<protein>
    <submittedName>
        <fullName evidence="2">Uncharacterized protein</fullName>
    </submittedName>
</protein>
<feature type="coiled-coil region" evidence="1">
    <location>
        <begin position="1"/>
        <end position="45"/>
    </location>
</feature>
<sequence length="267" mass="29878">MGELADRVARLEHEVTEAQEALRVVEKIDEEIESAMDEIESVCEALLNLSGELDGEIADHNYAAVEGYAYELWGLVDSEQARRAVDTVALLTAIRDGRALPATSVDALIIALKDVKASHPTLTQEELDQEFQAAMDRAEGIWREIYDDGSWESEYERENHLADHMHEARQEAISERAVRAGRLLMELCDHLAETVWPEVTDGLRRTDLERVARALKEASLAGETAPAVYKLYEANLSVQYESDPYSLGVMGEQLMAFESWLGVQEKG</sequence>
<evidence type="ECO:0000256" key="1">
    <source>
        <dbReference type="SAM" id="Coils"/>
    </source>
</evidence>
<keyword evidence="3" id="KW-1185">Reference proteome</keyword>
<dbReference type="RefSeq" id="WP_344166127.1">
    <property type="nucleotide sequence ID" value="NZ_BAAABV010000024.1"/>
</dbReference>
<keyword evidence="1" id="KW-0175">Coiled coil</keyword>
<comment type="caution">
    <text evidence="2">The sequence shown here is derived from an EMBL/GenBank/DDBJ whole genome shotgun (WGS) entry which is preliminary data.</text>
</comment>
<reference evidence="2 3" key="1">
    <citation type="journal article" date="2019" name="Int. J. Syst. Evol. Microbiol.">
        <title>The Global Catalogue of Microorganisms (GCM) 10K type strain sequencing project: providing services to taxonomists for standard genome sequencing and annotation.</title>
        <authorList>
            <consortium name="The Broad Institute Genomics Platform"/>
            <consortium name="The Broad Institute Genome Sequencing Center for Infectious Disease"/>
            <person name="Wu L."/>
            <person name="Ma J."/>
        </authorList>
    </citation>
    <scope>NUCLEOTIDE SEQUENCE [LARGE SCALE GENOMIC DNA]</scope>
    <source>
        <strain evidence="2 3">JCM 4505</strain>
    </source>
</reference>
<proteinExistence type="predicted"/>
<organism evidence="2 3">
    <name type="scientific">Streptomyces polychromogenes</name>
    <dbReference type="NCBI Taxonomy" id="67342"/>
    <lineage>
        <taxon>Bacteria</taxon>
        <taxon>Bacillati</taxon>
        <taxon>Actinomycetota</taxon>
        <taxon>Actinomycetes</taxon>
        <taxon>Kitasatosporales</taxon>
        <taxon>Streptomycetaceae</taxon>
        <taxon>Streptomyces</taxon>
    </lineage>
</organism>
<evidence type="ECO:0000313" key="3">
    <source>
        <dbReference type="Proteomes" id="UP001501867"/>
    </source>
</evidence>